<dbReference type="PANTHER" id="PTHR14149">
    <property type="entry name" value="RAS GTPASE-ACTIVATING PROTEIN WITH IQ MOTIF"/>
    <property type="match status" value="1"/>
</dbReference>
<dbReference type="WBParaSite" id="PTRK_0000975200.1">
    <property type="protein sequence ID" value="PTRK_0000975200.1"/>
    <property type="gene ID" value="PTRK_0000975200"/>
</dbReference>
<evidence type="ECO:0000313" key="3">
    <source>
        <dbReference type="WBParaSite" id="PTRK_0000975200.1"/>
    </source>
</evidence>
<dbReference type="SMART" id="SM00033">
    <property type="entry name" value="CH"/>
    <property type="match status" value="1"/>
</dbReference>
<keyword evidence="2" id="KW-1185">Reference proteome</keyword>
<dbReference type="Proteomes" id="UP000038045">
    <property type="component" value="Unplaced"/>
</dbReference>
<feature type="domain" description="Calponin-homology (CH)" evidence="1">
    <location>
        <begin position="61"/>
        <end position="185"/>
    </location>
</feature>
<sequence length="414" mass="47817">MSEFNNSFTGSPIGRNFSQLGFKYIDNKYSEENVSLLTTSFSITNTSTLSCNNNEKATIYLTRLQEIKNWVSVFLQDNDVKNEDIFMFEKSLQNGVILAEIGYMVAPDIIDINKIYDPNQLNYRKNGVDFRHMDNINYFKNAIKSIKFPSSLLPDSVDIYNGKCVVTTLFLHILGTFLYNLGLAPAIKDHTGFMVINDDEKLRELDERLESFNIPTYLEIGSFLKVNCSPSTLKIMADKEGSYVTKNYGRRKNKLIEKLEKELTEGQDIFYTLYQIGEENNMYVYEALYDIYEDLLIRETLKEDYSLSLNKVLTAIQKGTLCGDLCLSAMEGNCNVVYDVLEEFEEFSKILNSKNKSLYFCSINDYIKNNGFILLPQEIENHIIEMNNLSLNKKASEKYLRRWMINYTCNASFC</sequence>
<dbReference type="AlphaFoldDB" id="A0A0N4ZMI4"/>
<dbReference type="GO" id="GO:0005096">
    <property type="term" value="F:GTPase activator activity"/>
    <property type="evidence" value="ECO:0007669"/>
    <property type="project" value="TreeGrafter"/>
</dbReference>
<dbReference type="GO" id="GO:0005938">
    <property type="term" value="C:cell cortex"/>
    <property type="evidence" value="ECO:0007669"/>
    <property type="project" value="TreeGrafter"/>
</dbReference>
<organism evidence="2 3">
    <name type="scientific">Parastrongyloides trichosuri</name>
    <name type="common">Possum-specific nematode worm</name>
    <dbReference type="NCBI Taxonomy" id="131310"/>
    <lineage>
        <taxon>Eukaryota</taxon>
        <taxon>Metazoa</taxon>
        <taxon>Ecdysozoa</taxon>
        <taxon>Nematoda</taxon>
        <taxon>Chromadorea</taxon>
        <taxon>Rhabditida</taxon>
        <taxon>Tylenchina</taxon>
        <taxon>Panagrolaimomorpha</taxon>
        <taxon>Strongyloidoidea</taxon>
        <taxon>Strongyloididae</taxon>
        <taxon>Parastrongyloides</taxon>
    </lineage>
</organism>
<name>A0A0N4ZMI4_PARTI</name>
<dbReference type="GO" id="GO:0005516">
    <property type="term" value="F:calmodulin binding"/>
    <property type="evidence" value="ECO:0007669"/>
    <property type="project" value="TreeGrafter"/>
</dbReference>
<dbReference type="Gene3D" id="1.10.418.10">
    <property type="entry name" value="Calponin-like domain"/>
    <property type="match status" value="1"/>
</dbReference>
<dbReference type="InterPro" id="IPR036872">
    <property type="entry name" value="CH_dom_sf"/>
</dbReference>
<evidence type="ECO:0000313" key="2">
    <source>
        <dbReference type="Proteomes" id="UP000038045"/>
    </source>
</evidence>
<proteinExistence type="predicted"/>
<dbReference type="PANTHER" id="PTHR14149:SF14">
    <property type="entry name" value="CALPONIN-HOMOLOGY (CH) DOMAIN-CONTAINING PROTEIN"/>
    <property type="match status" value="1"/>
</dbReference>
<dbReference type="GO" id="GO:0051015">
    <property type="term" value="F:actin filament binding"/>
    <property type="evidence" value="ECO:0007669"/>
    <property type="project" value="TreeGrafter"/>
</dbReference>
<evidence type="ECO:0000259" key="1">
    <source>
        <dbReference type="PROSITE" id="PS50021"/>
    </source>
</evidence>
<reference evidence="3" key="1">
    <citation type="submission" date="2017-02" db="UniProtKB">
        <authorList>
            <consortium name="WormBaseParasite"/>
        </authorList>
    </citation>
    <scope>IDENTIFICATION</scope>
</reference>
<dbReference type="InterPro" id="IPR001715">
    <property type="entry name" value="CH_dom"/>
</dbReference>
<accession>A0A0N4ZMI4</accession>
<dbReference type="STRING" id="131310.A0A0N4ZMI4"/>
<protein>
    <submittedName>
        <fullName evidence="3">Calponin-homology (CH) domain-containing protein</fullName>
    </submittedName>
</protein>
<dbReference type="Pfam" id="PF00307">
    <property type="entry name" value="CH"/>
    <property type="match status" value="1"/>
</dbReference>
<dbReference type="PROSITE" id="PS50021">
    <property type="entry name" value="CH"/>
    <property type="match status" value="1"/>
</dbReference>
<dbReference type="GO" id="GO:1903479">
    <property type="term" value="P:mitotic actomyosin contractile ring assembly actin filament organization"/>
    <property type="evidence" value="ECO:0007669"/>
    <property type="project" value="TreeGrafter"/>
</dbReference>
<dbReference type="SUPFAM" id="SSF47576">
    <property type="entry name" value="Calponin-homology domain, CH-domain"/>
    <property type="match status" value="1"/>
</dbReference>